<evidence type="ECO:0000313" key="5">
    <source>
        <dbReference type="Proteomes" id="UP000244450"/>
    </source>
</evidence>
<accession>A0A2T7BBU4</accession>
<dbReference type="Proteomes" id="UP000244450">
    <property type="component" value="Unassembled WGS sequence"/>
</dbReference>
<evidence type="ECO:0000256" key="2">
    <source>
        <dbReference type="PROSITE-ProRule" id="PRU00169"/>
    </source>
</evidence>
<dbReference type="SUPFAM" id="SSF52172">
    <property type="entry name" value="CheY-like"/>
    <property type="match status" value="1"/>
</dbReference>
<dbReference type="EMBL" id="QCYK01000004">
    <property type="protein sequence ID" value="PUZ21851.1"/>
    <property type="molecule type" value="Genomic_DNA"/>
</dbReference>
<dbReference type="Gene3D" id="3.40.50.2300">
    <property type="match status" value="1"/>
</dbReference>
<keyword evidence="5" id="KW-1185">Reference proteome</keyword>
<dbReference type="PROSITE" id="PS50110">
    <property type="entry name" value="RESPONSE_REGULATORY"/>
    <property type="match status" value="1"/>
</dbReference>
<keyword evidence="1" id="KW-0597">Phosphoprotein</keyword>
<evidence type="ECO:0000259" key="3">
    <source>
        <dbReference type="PROSITE" id="PS50110"/>
    </source>
</evidence>
<dbReference type="CDD" id="cd00156">
    <property type="entry name" value="REC"/>
    <property type="match status" value="1"/>
</dbReference>
<protein>
    <recommendedName>
        <fullName evidence="3">Response regulatory domain-containing protein</fullName>
    </recommendedName>
</protein>
<dbReference type="AlphaFoldDB" id="A0A2T7BBU4"/>
<dbReference type="PANTHER" id="PTHR44591">
    <property type="entry name" value="STRESS RESPONSE REGULATOR PROTEIN 1"/>
    <property type="match status" value="1"/>
</dbReference>
<dbReference type="InterPro" id="IPR050595">
    <property type="entry name" value="Bact_response_regulator"/>
</dbReference>
<comment type="caution">
    <text evidence="2">Lacks conserved residue(s) required for the propagation of feature annotation.</text>
</comment>
<gene>
    <name evidence="4" type="ORF">DCC81_25020</name>
</gene>
<proteinExistence type="predicted"/>
<sequence length="151" mass="17082">MGRHPFSQGIPPCCTAICLPRYHQCAGQQTVLDTMKKILIIERNTGSIQISQQLLVDEGYAVLILSSAIKLLKYEFEQPDIIIINSRLFNMTSAEICHHLQLRDSLRHVPVILAYNIGDEARLPEHCEVAAILEKPFLSEDLLMLVKRFIG</sequence>
<organism evidence="4 5">
    <name type="scientific">Chitinophaga parva</name>
    <dbReference type="NCBI Taxonomy" id="2169414"/>
    <lineage>
        <taxon>Bacteria</taxon>
        <taxon>Pseudomonadati</taxon>
        <taxon>Bacteroidota</taxon>
        <taxon>Chitinophagia</taxon>
        <taxon>Chitinophagales</taxon>
        <taxon>Chitinophagaceae</taxon>
        <taxon>Chitinophaga</taxon>
    </lineage>
</organism>
<feature type="domain" description="Response regulatory" evidence="3">
    <location>
        <begin position="37"/>
        <end position="150"/>
    </location>
</feature>
<dbReference type="InterPro" id="IPR011006">
    <property type="entry name" value="CheY-like_superfamily"/>
</dbReference>
<dbReference type="GO" id="GO:0000160">
    <property type="term" value="P:phosphorelay signal transduction system"/>
    <property type="evidence" value="ECO:0007669"/>
    <property type="project" value="InterPro"/>
</dbReference>
<evidence type="ECO:0000256" key="1">
    <source>
        <dbReference type="ARBA" id="ARBA00022553"/>
    </source>
</evidence>
<dbReference type="PANTHER" id="PTHR44591:SF3">
    <property type="entry name" value="RESPONSE REGULATORY DOMAIN-CONTAINING PROTEIN"/>
    <property type="match status" value="1"/>
</dbReference>
<comment type="caution">
    <text evidence="4">The sequence shown here is derived from an EMBL/GenBank/DDBJ whole genome shotgun (WGS) entry which is preliminary data.</text>
</comment>
<dbReference type="InterPro" id="IPR001789">
    <property type="entry name" value="Sig_transdc_resp-reg_receiver"/>
</dbReference>
<name>A0A2T7BBU4_9BACT</name>
<reference evidence="4 5" key="1">
    <citation type="submission" date="2018-04" db="EMBL/GenBank/DDBJ databases">
        <title>Chitinophaga fuyangensis sp. nov., isolated from soil in a chemical factory.</title>
        <authorList>
            <person name="Chen K."/>
        </authorList>
    </citation>
    <scope>NUCLEOTIDE SEQUENCE [LARGE SCALE GENOMIC DNA]</scope>
    <source>
        <strain evidence="4 5">LY-1</strain>
    </source>
</reference>
<evidence type="ECO:0000313" key="4">
    <source>
        <dbReference type="EMBL" id="PUZ21851.1"/>
    </source>
</evidence>